<dbReference type="OrthoDB" id="25276at10239"/>
<dbReference type="KEGG" id="vg:9861713"/>
<dbReference type="Proteomes" id="UP000002236">
    <property type="component" value="Segment"/>
</dbReference>
<sequence length="73" mass="8179">MKITKVDIELQSRFVDKGDSYGFGTTQSAAKCSTAQIERLLKLGLIKMCRDVKCVAQKDFRGFVRSGTHYCKA</sequence>
<accession>E1A260</accession>
<organism evidence="1 2">
    <name type="scientific">Aeromonas phage phiAS5</name>
    <dbReference type="NCBI Taxonomy" id="879630"/>
    <lineage>
        <taxon>Viruses</taxon>
        <taxon>Duplodnaviria</taxon>
        <taxon>Heunggongvirae</taxon>
        <taxon>Uroviricota</taxon>
        <taxon>Caudoviricetes</taxon>
        <taxon>Pantevenvirales</taxon>
        <taxon>Straboviridae</taxon>
        <taxon>Chrysonvirus</taxon>
        <taxon>Chrysonvirus as5</taxon>
    </lineage>
</organism>
<dbReference type="GeneID" id="9861713"/>
<gene>
    <name evidence="1" type="ORF">phiAS5_ORF0306</name>
</gene>
<evidence type="ECO:0000313" key="2">
    <source>
        <dbReference type="Proteomes" id="UP000002236"/>
    </source>
</evidence>
<protein>
    <submittedName>
        <fullName evidence="1">Uncharacterized protein</fullName>
    </submittedName>
</protein>
<name>E1A260_9CAUD</name>
<keyword evidence="2" id="KW-1185">Reference proteome</keyword>
<dbReference type="EMBL" id="HM452126">
    <property type="protein sequence ID" value="ADM80149.1"/>
    <property type="molecule type" value="Genomic_DNA"/>
</dbReference>
<evidence type="ECO:0000313" key="1">
    <source>
        <dbReference type="EMBL" id="ADM80149.1"/>
    </source>
</evidence>
<dbReference type="RefSeq" id="YP_003969595.1">
    <property type="nucleotide sequence ID" value="NC_014636.1"/>
</dbReference>
<proteinExistence type="predicted"/>
<reference evidence="1 2" key="1">
    <citation type="journal article" date="2012" name="Vet. Microbiol.">
        <title>Complete genome sequence and characterization of a broad-host range T4-like bacteriophage phiAS5 infecting Aeromonas salmonicida subsp. salmonicida.</title>
        <authorList>
            <person name="Kim J.H."/>
            <person name="Son J.S."/>
            <person name="Choi Y.J."/>
            <person name="Choresca C.H.Jr."/>
            <person name="Shin S.P."/>
            <person name="Han J.E."/>
            <person name="Jun J.W."/>
            <person name="Park S.C."/>
        </authorList>
    </citation>
    <scope>NUCLEOTIDE SEQUENCE [LARGE SCALE GENOMIC DNA]</scope>
</reference>